<dbReference type="PANTHER" id="PTHR32309:SF13">
    <property type="entry name" value="FERRIC ENTEROBACTIN TRANSPORT PROTEIN FEPE"/>
    <property type="match status" value="1"/>
</dbReference>
<geneLocation type="plasmid" evidence="2 3">
    <name>unnamed5</name>
</geneLocation>
<organism evidence="2 3">
    <name type="scientific">Alloyangia pacifica</name>
    <dbReference type="NCBI Taxonomy" id="311180"/>
    <lineage>
        <taxon>Bacteria</taxon>
        <taxon>Pseudomonadati</taxon>
        <taxon>Pseudomonadota</taxon>
        <taxon>Alphaproteobacteria</taxon>
        <taxon>Rhodobacterales</taxon>
        <taxon>Roseobacteraceae</taxon>
        <taxon>Alloyangia</taxon>
    </lineage>
</organism>
<dbReference type="Proteomes" id="UP000244915">
    <property type="component" value="Plasmid unnamed5"/>
</dbReference>
<keyword evidence="1" id="KW-0812">Transmembrane</keyword>
<accession>A0A2U8HPK5</accession>
<gene>
    <name evidence="2" type="ORF">CEW88_23745</name>
</gene>
<evidence type="ECO:0000313" key="2">
    <source>
        <dbReference type="EMBL" id="AWI86886.1"/>
    </source>
</evidence>
<keyword evidence="1" id="KW-1133">Transmembrane helix</keyword>
<dbReference type="OrthoDB" id="8114194at2"/>
<feature type="transmembrane region" description="Helical" evidence="1">
    <location>
        <begin position="119"/>
        <end position="139"/>
    </location>
</feature>
<sequence length="165" mass="18076">MLSTLERDYDNIKRQYDRAVDAQAKASTGNVIESLAKGRRISVVEQAVAPERPTSPNRPLIALSGLIGGLALGGLVVALMELLNRSVRRPRDLETGLGIEPFATIPYMFTAGELLRRRAIVTAMALGLILGLPGALWYVDRNVRPLQPVLERLLDKIPLPSVIRT</sequence>
<dbReference type="RefSeq" id="WP_108970983.1">
    <property type="nucleotide sequence ID" value="NZ_CP022195.1"/>
</dbReference>
<feature type="transmembrane region" description="Helical" evidence="1">
    <location>
        <begin position="60"/>
        <end position="83"/>
    </location>
</feature>
<keyword evidence="2" id="KW-0614">Plasmid</keyword>
<protein>
    <recommendedName>
        <fullName evidence="4">Tyrosine kinase G-rich domain-containing protein</fullName>
    </recommendedName>
</protein>
<evidence type="ECO:0000256" key="1">
    <source>
        <dbReference type="SAM" id="Phobius"/>
    </source>
</evidence>
<reference evidence="2 3" key="1">
    <citation type="submission" date="2017-06" db="EMBL/GenBank/DDBJ databases">
        <title>Yangia sp. YSBP01 complete genome sequence.</title>
        <authorList>
            <person name="Woo J.-H."/>
            <person name="Kim H.-S."/>
        </authorList>
    </citation>
    <scope>NUCLEOTIDE SEQUENCE [LARGE SCALE GENOMIC DNA]</scope>
    <source>
        <strain evidence="2 3">YSBP01</strain>
        <plasmid evidence="2 3">unnamed5</plasmid>
    </source>
</reference>
<keyword evidence="1" id="KW-0472">Membrane</keyword>
<dbReference type="AlphaFoldDB" id="A0A2U8HPK5"/>
<dbReference type="PANTHER" id="PTHR32309">
    <property type="entry name" value="TYROSINE-PROTEIN KINASE"/>
    <property type="match status" value="1"/>
</dbReference>
<name>A0A2U8HPK5_9RHOB</name>
<dbReference type="InterPro" id="IPR050445">
    <property type="entry name" value="Bact_polysacc_biosynth/exp"/>
</dbReference>
<dbReference type="EMBL" id="CP022195">
    <property type="protein sequence ID" value="AWI86886.1"/>
    <property type="molecule type" value="Genomic_DNA"/>
</dbReference>
<dbReference type="GO" id="GO:0005886">
    <property type="term" value="C:plasma membrane"/>
    <property type="evidence" value="ECO:0007669"/>
    <property type="project" value="TreeGrafter"/>
</dbReference>
<dbReference type="KEGG" id="ypac:CEW88_23745"/>
<evidence type="ECO:0008006" key="4">
    <source>
        <dbReference type="Google" id="ProtNLM"/>
    </source>
</evidence>
<dbReference type="GO" id="GO:0004713">
    <property type="term" value="F:protein tyrosine kinase activity"/>
    <property type="evidence" value="ECO:0007669"/>
    <property type="project" value="TreeGrafter"/>
</dbReference>
<proteinExistence type="predicted"/>
<evidence type="ECO:0000313" key="3">
    <source>
        <dbReference type="Proteomes" id="UP000244915"/>
    </source>
</evidence>